<comment type="caution">
    <text evidence="1">The sequence shown here is derived from an EMBL/GenBank/DDBJ whole genome shotgun (WGS) entry which is preliminary data.</text>
</comment>
<organism evidence="1 2">
    <name type="scientific">Meganyctiphanes norvegica</name>
    <name type="common">Northern krill</name>
    <name type="synonym">Thysanopoda norvegica</name>
    <dbReference type="NCBI Taxonomy" id="48144"/>
    <lineage>
        <taxon>Eukaryota</taxon>
        <taxon>Metazoa</taxon>
        <taxon>Ecdysozoa</taxon>
        <taxon>Arthropoda</taxon>
        <taxon>Crustacea</taxon>
        <taxon>Multicrustacea</taxon>
        <taxon>Malacostraca</taxon>
        <taxon>Eumalacostraca</taxon>
        <taxon>Eucarida</taxon>
        <taxon>Euphausiacea</taxon>
        <taxon>Euphausiidae</taxon>
        <taxon>Meganyctiphanes</taxon>
    </lineage>
</organism>
<dbReference type="EMBL" id="CAXKWB010056850">
    <property type="protein sequence ID" value="CAL4178844.1"/>
    <property type="molecule type" value="Genomic_DNA"/>
</dbReference>
<proteinExistence type="predicted"/>
<evidence type="ECO:0000313" key="1">
    <source>
        <dbReference type="EMBL" id="CAL4178844.1"/>
    </source>
</evidence>
<protein>
    <submittedName>
        <fullName evidence="1">Uncharacterized protein</fullName>
    </submittedName>
</protein>
<dbReference type="Proteomes" id="UP001497623">
    <property type="component" value="Unassembled WGS sequence"/>
</dbReference>
<sequence>DFLKGQKTIYISRCYGCGSTPWMGGPRGMHKHRCYHGDGGAVSDTLSSTRSCQQLMMQGWGDADDAGSSGVIMMGGGSTADVRAALGGAGLSVVEEHLFVKVNMFVDEVNVVYAYKMLCISYVMQNSPQSAPH</sequence>
<dbReference type="AlphaFoldDB" id="A0AAV2SA78"/>
<accession>A0AAV2SA78</accession>
<gene>
    <name evidence="1" type="ORF">MNOR_LOCUS35076</name>
</gene>
<feature type="non-terminal residue" evidence="1">
    <location>
        <position position="1"/>
    </location>
</feature>
<keyword evidence="2" id="KW-1185">Reference proteome</keyword>
<evidence type="ECO:0000313" key="2">
    <source>
        <dbReference type="Proteomes" id="UP001497623"/>
    </source>
</evidence>
<name>A0AAV2SA78_MEGNR</name>
<reference evidence="1 2" key="1">
    <citation type="submission" date="2024-05" db="EMBL/GenBank/DDBJ databases">
        <authorList>
            <person name="Wallberg A."/>
        </authorList>
    </citation>
    <scope>NUCLEOTIDE SEQUENCE [LARGE SCALE GENOMIC DNA]</scope>
</reference>